<protein>
    <submittedName>
        <fullName evidence="1">Uncharacterized protein</fullName>
    </submittedName>
</protein>
<organism evidence="1 2">
    <name type="scientific">Teladorsagia circumcincta</name>
    <name type="common">Brown stomach worm</name>
    <name type="synonym">Ostertagia circumcincta</name>
    <dbReference type="NCBI Taxonomy" id="45464"/>
    <lineage>
        <taxon>Eukaryota</taxon>
        <taxon>Metazoa</taxon>
        <taxon>Ecdysozoa</taxon>
        <taxon>Nematoda</taxon>
        <taxon>Chromadorea</taxon>
        <taxon>Rhabditida</taxon>
        <taxon>Rhabditina</taxon>
        <taxon>Rhabditomorpha</taxon>
        <taxon>Strongyloidea</taxon>
        <taxon>Trichostrongylidae</taxon>
        <taxon>Teladorsagia</taxon>
    </lineage>
</organism>
<evidence type="ECO:0000313" key="1">
    <source>
        <dbReference type="EMBL" id="PIO64869.1"/>
    </source>
</evidence>
<keyword evidence="2" id="KW-1185">Reference proteome</keyword>
<sequence>MIVDLMHTATGAGYCDCGDKDAWKSGYAYMKRTIDLSCYCFLSMHLFQSSSCSLKPVFENGQTSVPAPAAPAAPSAVQPPSAAR</sequence>
<gene>
    <name evidence="1" type="ORF">TELCIR_13486</name>
</gene>
<dbReference type="EMBL" id="KZ349500">
    <property type="protein sequence ID" value="PIO64869.1"/>
    <property type="molecule type" value="Genomic_DNA"/>
</dbReference>
<reference evidence="1 2" key="1">
    <citation type="submission" date="2015-09" db="EMBL/GenBank/DDBJ databases">
        <title>Draft genome of the parasitic nematode Teladorsagia circumcincta isolate WARC Sus (inbred).</title>
        <authorList>
            <person name="Mitreva M."/>
        </authorList>
    </citation>
    <scope>NUCLEOTIDE SEQUENCE [LARGE SCALE GENOMIC DNA]</scope>
    <source>
        <strain evidence="1 2">S</strain>
    </source>
</reference>
<accession>A0A2G9U3M5</accession>
<evidence type="ECO:0000313" key="2">
    <source>
        <dbReference type="Proteomes" id="UP000230423"/>
    </source>
</evidence>
<dbReference type="OrthoDB" id="6278451at2759"/>
<name>A0A2G9U3M5_TELCI</name>
<proteinExistence type="predicted"/>
<dbReference type="Proteomes" id="UP000230423">
    <property type="component" value="Unassembled WGS sequence"/>
</dbReference>
<dbReference type="AlphaFoldDB" id="A0A2G9U3M5"/>